<evidence type="ECO:0000259" key="2">
    <source>
        <dbReference type="PROSITE" id="PS51900"/>
    </source>
</evidence>
<dbReference type="GO" id="GO:0003677">
    <property type="term" value="F:DNA binding"/>
    <property type="evidence" value="ECO:0007669"/>
    <property type="project" value="UniProtKB-KW"/>
</dbReference>
<gene>
    <name evidence="3" type="ORF">METZ01_LOCUS111301</name>
</gene>
<dbReference type="EMBL" id="UINC01013545">
    <property type="protein sequence ID" value="SVA58447.1"/>
    <property type="molecule type" value="Genomic_DNA"/>
</dbReference>
<dbReference type="InterPro" id="IPR044068">
    <property type="entry name" value="CB"/>
</dbReference>
<dbReference type="PROSITE" id="PS51900">
    <property type="entry name" value="CB"/>
    <property type="match status" value="1"/>
</dbReference>
<reference evidence="3" key="1">
    <citation type="submission" date="2018-05" db="EMBL/GenBank/DDBJ databases">
        <authorList>
            <person name="Lanie J.A."/>
            <person name="Ng W.-L."/>
            <person name="Kazmierczak K.M."/>
            <person name="Andrzejewski T.M."/>
            <person name="Davidsen T.M."/>
            <person name="Wayne K.J."/>
            <person name="Tettelin H."/>
            <person name="Glass J.I."/>
            <person name="Rusch D."/>
            <person name="Podicherti R."/>
            <person name="Tsui H.-C.T."/>
            <person name="Winkler M.E."/>
        </authorList>
    </citation>
    <scope>NUCLEOTIDE SEQUENCE</scope>
</reference>
<name>A0A381X2Q2_9ZZZZ</name>
<dbReference type="SUPFAM" id="SSF56349">
    <property type="entry name" value="DNA breaking-rejoining enzymes"/>
    <property type="match status" value="1"/>
</dbReference>
<accession>A0A381X2Q2</accession>
<feature type="domain" description="Core-binding (CB)" evidence="2">
    <location>
        <begin position="119"/>
        <end position="197"/>
    </location>
</feature>
<keyword evidence="1" id="KW-0238">DNA-binding</keyword>
<evidence type="ECO:0000256" key="1">
    <source>
        <dbReference type="ARBA" id="ARBA00023125"/>
    </source>
</evidence>
<dbReference type="InterPro" id="IPR011010">
    <property type="entry name" value="DNA_brk_join_enz"/>
</dbReference>
<sequence length="412" mass="49205">MKGRFEGIIQKVNEPKYSEKYGVWSISLKENGKWTSVWRKDQSKADELYRLLVKRMKSNGLGIDLKPTTLSQKQLEISQLCFNRLEANEFLKMDDDSTATKMLSAVDFFIQHYYEHEVPKVKDVVQMFLEKQEQRNLSEFTLRDYRNVLSLFVVEYAEARISMIKPMDCKKFVQEKVSPNNRKHRQIYLKAFFEFCCGKNNPYCEDEAWLRKNPVNWELPKIEANEITCLTYDDIVKLLRLSFQKGLLGFYVFRLFSMMRREEHLRFVEIGGNKVEENNYINLDERRITINNQVYKKRSSYENRGRHYNEIEDTFMEWLHYLKDNNIPISASKRDEQLIRNLVKGKKRNILRHTAITYHTLKFRDPMRTAYVAGNSVEMIQRHYLNMNVPKDDIKRFFELTPTKAKKIGIID</sequence>
<dbReference type="InterPro" id="IPR010998">
    <property type="entry name" value="Integrase_recombinase_N"/>
</dbReference>
<dbReference type="AlphaFoldDB" id="A0A381X2Q2"/>
<protein>
    <recommendedName>
        <fullName evidence="2">Core-binding (CB) domain-containing protein</fullName>
    </recommendedName>
</protein>
<proteinExistence type="predicted"/>
<dbReference type="Gene3D" id="1.10.150.130">
    <property type="match status" value="1"/>
</dbReference>
<organism evidence="3">
    <name type="scientific">marine metagenome</name>
    <dbReference type="NCBI Taxonomy" id="408172"/>
    <lineage>
        <taxon>unclassified sequences</taxon>
        <taxon>metagenomes</taxon>
        <taxon>ecological metagenomes</taxon>
    </lineage>
</organism>
<evidence type="ECO:0000313" key="3">
    <source>
        <dbReference type="EMBL" id="SVA58447.1"/>
    </source>
</evidence>